<feature type="transmembrane region" description="Helical" evidence="5">
    <location>
        <begin position="396"/>
        <end position="415"/>
    </location>
</feature>
<evidence type="ECO:0000256" key="5">
    <source>
        <dbReference type="SAM" id="Phobius"/>
    </source>
</evidence>
<keyword evidence="3 5" id="KW-1133">Transmembrane helix</keyword>
<feature type="transmembrane region" description="Helical" evidence="5">
    <location>
        <begin position="155"/>
        <end position="176"/>
    </location>
</feature>
<feature type="transmembrane region" description="Helical" evidence="5">
    <location>
        <begin position="455"/>
        <end position="476"/>
    </location>
</feature>
<evidence type="ECO:0000256" key="3">
    <source>
        <dbReference type="ARBA" id="ARBA00022989"/>
    </source>
</evidence>
<evidence type="ECO:0000256" key="2">
    <source>
        <dbReference type="ARBA" id="ARBA00022692"/>
    </source>
</evidence>
<dbReference type="Pfam" id="PF00083">
    <property type="entry name" value="Sugar_tr"/>
    <property type="match status" value="1"/>
</dbReference>
<comment type="caution">
    <text evidence="7">The sequence shown here is derived from an EMBL/GenBank/DDBJ whole genome shotgun (WGS) entry which is preliminary data.</text>
</comment>
<feature type="transmembrane region" description="Helical" evidence="5">
    <location>
        <begin position="26"/>
        <end position="47"/>
    </location>
</feature>
<protein>
    <recommendedName>
        <fullName evidence="6">Major facilitator superfamily (MFS) profile domain-containing protein</fullName>
    </recommendedName>
</protein>
<dbReference type="InterPro" id="IPR036259">
    <property type="entry name" value="MFS_trans_sf"/>
</dbReference>
<proteinExistence type="predicted"/>
<dbReference type="InterPro" id="IPR005828">
    <property type="entry name" value="MFS_sugar_transport-like"/>
</dbReference>
<dbReference type="GO" id="GO:0016020">
    <property type="term" value="C:membrane"/>
    <property type="evidence" value="ECO:0007669"/>
    <property type="project" value="UniProtKB-SubCell"/>
</dbReference>
<feature type="transmembrane region" description="Helical" evidence="5">
    <location>
        <begin position="299"/>
        <end position="320"/>
    </location>
</feature>
<dbReference type="InterPro" id="IPR020846">
    <property type="entry name" value="MFS_dom"/>
</dbReference>
<feature type="transmembrane region" description="Helical" evidence="5">
    <location>
        <begin position="188"/>
        <end position="208"/>
    </location>
</feature>
<feature type="transmembrane region" description="Helical" evidence="5">
    <location>
        <begin position="130"/>
        <end position="149"/>
    </location>
</feature>
<evidence type="ECO:0000256" key="4">
    <source>
        <dbReference type="ARBA" id="ARBA00023136"/>
    </source>
</evidence>
<dbReference type="SUPFAM" id="SSF103473">
    <property type="entry name" value="MFS general substrate transporter"/>
    <property type="match status" value="1"/>
</dbReference>
<feature type="domain" description="Major facilitator superfamily (MFS) profile" evidence="6">
    <location>
        <begin position="30"/>
        <end position="480"/>
    </location>
</feature>
<organism evidence="7 8">
    <name type="scientific">Mesorhabditis spiculigera</name>
    <dbReference type="NCBI Taxonomy" id="96644"/>
    <lineage>
        <taxon>Eukaryota</taxon>
        <taxon>Metazoa</taxon>
        <taxon>Ecdysozoa</taxon>
        <taxon>Nematoda</taxon>
        <taxon>Chromadorea</taxon>
        <taxon>Rhabditida</taxon>
        <taxon>Rhabditina</taxon>
        <taxon>Rhabditomorpha</taxon>
        <taxon>Rhabditoidea</taxon>
        <taxon>Rhabditidae</taxon>
        <taxon>Mesorhabditinae</taxon>
        <taxon>Mesorhabditis</taxon>
    </lineage>
</organism>
<evidence type="ECO:0000313" key="8">
    <source>
        <dbReference type="Proteomes" id="UP001177023"/>
    </source>
</evidence>
<feature type="transmembrane region" description="Helical" evidence="5">
    <location>
        <begin position="364"/>
        <end position="384"/>
    </location>
</feature>
<keyword evidence="8" id="KW-1185">Reference proteome</keyword>
<evidence type="ECO:0000256" key="1">
    <source>
        <dbReference type="ARBA" id="ARBA00004141"/>
    </source>
</evidence>
<dbReference type="EMBL" id="CATQJA010002664">
    <property type="protein sequence ID" value="CAJ0582148.1"/>
    <property type="molecule type" value="Genomic_DNA"/>
</dbReference>
<dbReference type="PROSITE" id="PS50850">
    <property type="entry name" value="MFS"/>
    <property type="match status" value="1"/>
</dbReference>
<dbReference type="AlphaFoldDB" id="A0AA36D6S5"/>
<gene>
    <name evidence="7" type="ORF">MSPICULIGERA_LOCUS20290</name>
</gene>
<name>A0AA36D6S5_9BILA</name>
<dbReference type="Gene3D" id="1.20.1250.20">
    <property type="entry name" value="MFS general substrate transporter like domains"/>
    <property type="match status" value="1"/>
</dbReference>
<comment type="subcellular location">
    <subcellularLocation>
        <location evidence="1">Membrane</location>
        <topology evidence="1">Multi-pass membrane protein</topology>
    </subcellularLocation>
</comment>
<feature type="transmembrane region" description="Helical" evidence="5">
    <location>
        <begin position="332"/>
        <end position="352"/>
    </location>
</feature>
<sequence>MPDDAGDSLKVAKPKRLDELITSGWYYFRISLLLELSVFMQTAYMFYMQYSGATPKVNCAGVTMECKNFANCTATTSNYTFDYQFYSVNVDWGYECDEAVKKSISYHMLGVLVGSFMFGQFGETYGRKKALLAAKIVTAASFLLTPFAWNLLTLTIIRVIGGFFIGGQIVLALVMFIENSPKASRMWVSLMLSWSPNIMLYAGLAYWAHDWKTLSYAIAVIAIPGIIHLAFFVFESPRWLLQKGRIDEAKAVIHKIYKINGSDIDEETVNAVFENELAARKSKANKMYSLFDILKSKELIGPVLVLCMCFNFTALNAYGILFNIEKLSGSMYFNAALNGFLRYIFNIIFAIVEPRAAWLGRKAIHGICLMIVLAAVLLVIVANFMDVEWILTAKRYALIGAAAMTSQLFLVLGVIGNEILPTPVRTIGYSFLQVFNRLGVAMSPFLFMVNTIWEPLPLFIMLTLAALQLSVFTLAIPETRGKPMPEEMPGQHKAEDVELVEKIQE</sequence>
<accession>A0AA36D6S5</accession>
<evidence type="ECO:0000313" key="7">
    <source>
        <dbReference type="EMBL" id="CAJ0582148.1"/>
    </source>
</evidence>
<dbReference type="PANTHER" id="PTHR24064">
    <property type="entry name" value="SOLUTE CARRIER FAMILY 22 MEMBER"/>
    <property type="match status" value="1"/>
</dbReference>
<dbReference type="GO" id="GO:0022857">
    <property type="term" value="F:transmembrane transporter activity"/>
    <property type="evidence" value="ECO:0007669"/>
    <property type="project" value="InterPro"/>
</dbReference>
<keyword evidence="4 5" id="KW-0472">Membrane</keyword>
<evidence type="ECO:0000259" key="6">
    <source>
        <dbReference type="PROSITE" id="PS50850"/>
    </source>
</evidence>
<reference evidence="7" key="1">
    <citation type="submission" date="2023-06" db="EMBL/GenBank/DDBJ databases">
        <authorList>
            <person name="Delattre M."/>
        </authorList>
    </citation>
    <scope>NUCLEOTIDE SEQUENCE</scope>
    <source>
        <strain evidence="7">AF72</strain>
    </source>
</reference>
<feature type="non-terminal residue" evidence="7">
    <location>
        <position position="505"/>
    </location>
</feature>
<feature type="transmembrane region" description="Helical" evidence="5">
    <location>
        <begin position="214"/>
        <end position="234"/>
    </location>
</feature>
<dbReference type="Proteomes" id="UP001177023">
    <property type="component" value="Unassembled WGS sequence"/>
</dbReference>
<keyword evidence="2 5" id="KW-0812">Transmembrane</keyword>